<name>A0ABR4B882_9LECA</name>
<evidence type="ECO:0000256" key="1">
    <source>
        <dbReference type="SAM" id="MobiDB-lite"/>
    </source>
</evidence>
<sequence>MGPSTGPPTTANAYPTTPVPRSVGAHMSPSTPPVFVTGTHSKKPAKNLVIIIVWMSFAVAVPKERTAARKYGIKTAGLRPKISVNGAQNKGANPNPQCRTLNPRSEFSVPTWNYSDI</sequence>
<keyword evidence="3" id="KW-1185">Reference proteome</keyword>
<accession>A0ABR4B882</accession>
<protein>
    <submittedName>
        <fullName evidence="2">Uncharacterized protein</fullName>
    </submittedName>
</protein>
<feature type="compositionally biased region" description="Polar residues" evidence="1">
    <location>
        <begin position="85"/>
        <end position="104"/>
    </location>
</feature>
<evidence type="ECO:0000313" key="3">
    <source>
        <dbReference type="Proteomes" id="UP001590951"/>
    </source>
</evidence>
<organism evidence="2 3">
    <name type="scientific">Lepraria finkii</name>
    <dbReference type="NCBI Taxonomy" id="1340010"/>
    <lineage>
        <taxon>Eukaryota</taxon>
        <taxon>Fungi</taxon>
        <taxon>Dikarya</taxon>
        <taxon>Ascomycota</taxon>
        <taxon>Pezizomycotina</taxon>
        <taxon>Lecanoromycetes</taxon>
        <taxon>OSLEUM clade</taxon>
        <taxon>Lecanoromycetidae</taxon>
        <taxon>Lecanorales</taxon>
        <taxon>Lecanorineae</taxon>
        <taxon>Stereocaulaceae</taxon>
        <taxon>Lepraria</taxon>
    </lineage>
</organism>
<reference evidence="2 3" key="1">
    <citation type="submission" date="2024-09" db="EMBL/GenBank/DDBJ databases">
        <title>Rethinking Asexuality: The Enigmatic Case of Functional Sexual Genes in Lepraria (Stereocaulaceae).</title>
        <authorList>
            <person name="Doellman M."/>
            <person name="Sun Y."/>
            <person name="Barcenas-Pena A."/>
            <person name="Lumbsch H.T."/>
            <person name="Grewe F."/>
        </authorList>
    </citation>
    <scope>NUCLEOTIDE SEQUENCE [LARGE SCALE GENOMIC DNA]</scope>
    <source>
        <strain evidence="2 3">Grewe 0041</strain>
    </source>
</reference>
<comment type="caution">
    <text evidence="2">The sequence shown here is derived from an EMBL/GenBank/DDBJ whole genome shotgun (WGS) entry which is preliminary data.</text>
</comment>
<dbReference type="Proteomes" id="UP001590951">
    <property type="component" value="Unassembled WGS sequence"/>
</dbReference>
<gene>
    <name evidence="2" type="ORF">ABVK25_006581</name>
</gene>
<feature type="region of interest" description="Disordered" evidence="1">
    <location>
        <begin position="1"/>
        <end position="39"/>
    </location>
</feature>
<feature type="region of interest" description="Disordered" evidence="1">
    <location>
        <begin position="84"/>
        <end position="104"/>
    </location>
</feature>
<evidence type="ECO:0000313" key="2">
    <source>
        <dbReference type="EMBL" id="KAL2053256.1"/>
    </source>
</evidence>
<dbReference type="EMBL" id="JBHFEH010000022">
    <property type="protein sequence ID" value="KAL2053256.1"/>
    <property type="molecule type" value="Genomic_DNA"/>
</dbReference>
<feature type="compositionally biased region" description="Low complexity" evidence="1">
    <location>
        <begin position="7"/>
        <end position="20"/>
    </location>
</feature>
<proteinExistence type="predicted"/>